<sequence length="226" mass="24459">MAVESSVDFEATARLHTSSTMIASISGLLRRTNSHKQTLQSCTFRSLATSAQKRAAKRLAAAGKPISLHGQPGSHFKPSHRPENIPKAPHMDKDAIKKRGLIDYFKEAPFIPMVVIFPTVMMGVALIIRPDLRTQLWNGGKKSGDTKKGIPATPDSAKYADENTVLREIQKIENERQVGPGGSVDTVDAPKNLKPTQQAIPTIGTNGGKVAHDLIYAIGIRPHPSS</sequence>
<protein>
    <submittedName>
        <fullName evidence="3">Uncharacterized protein</fullName>
    </submittedName>
</protein>
<comment type="caution">
    <text evidence="3">The sequence shown here is derived from an EMBL/GenBank/DDBJ whole genome shotgun (WGS) entry which is preliminary data.</text>
</comment>
<evidence type="ECO:0000313" key="3">
    <source>
        <dbReference type="EMBL" id="KAL3798294.1"/>
    </source>
</evidence>
<dbReference type="Proteomes" id="UP001516023">
    <property type="component" value="Unassembled WGS sequence"/>
</dbReference>
<keyword evidence="4" id="KW-1185">Reference proteome</keyword>
<dbReference type="AlphaFoldDB" id="A0ABD3QD51"/>
<keyword evidence="2" id="KW-0472">Membrane</keyword>
<accession>A0ABD3QD51</accession>
<proteinExistence type="predicted"/>
<dbReference type="EMBL" id="JABMIG020000047">
    <property type="protein sequence ID" value="KAL3798294.1"/>
    <property type="molecule type" value="Genomic_DNA"/>
</dbReference>
<feature type="region of interest" description="Disordered" evidence="1">
    <location>
        <begin position="66"/>
        <end position="90"/>
    </location>
</feature>
<keyword evidence="2" id="KW-1133">Transmembrane helix</keyword>
<feature type="transmembrane region" description="Helical" evidence="2">
    <location>
        <begin position="110"/>
        <end position="128"/>
    </location>
</feature>
<gene>
    <name evidence="3" type="ORF">HJC23_000208</name>
</gene>
<keyword evidence="2" id="KW-0812">Transmembrane</keyword>
<feature type="compositionally biased region" description="Basic and acidic residues" evidence="1">
    <location>
        <begin position="80"/>
        <end position="90"/>
    </location>
</feature>
<name>A0ABD3QD51_9STRA</name>
<reference evidence="3 4" key="1">
    <citation type="journal article" date="2020" name="G3 (Bethesda)">
        <title>Improved Reference Genome for Cyclotella cryptica CCMP332, a Model for Cell Wall Morphogenesis, Salinity Adaptation, and Lipid Production in Diatoms (Bacillariophyta).</title>
        <authorList>
            <person name="Roberts W.R."/>
            <person name="Downey K.M."/>
            <person name="Ruck E.C."/>
            <person name="Traller J.C."/>
            <person name="Alverson A.J."/>
        </authorList>
    </citation>
    <scope>NUCLEOTIDE SEQUENCE [LARGE SCALE GENOMIC DNA]</scope>
    <source>
        <strain evidence="3 4">CCMP332</strain>
    </source>
</reference>
<evidence type="ECO:0000256" key="1">
    <source>
        <dbReference type="SAM" id="MobiDB-lite"/>
    </source>
</evidence>
<organism evidence="3 4">
    <name type="scientific">Cyclotella cryptica</name>
    <dbReference type="NCBI Taxonomy" id="29204"/>
    <lineage>
        <taxon>Eukaryota</taxon>
        <taxon>Sar</taxon>
        <taxon>Stramenopiles</taxon>
        <taxon>Ochrophyta</taxon>
        <taxon>Bacillariophyta</taxon>
        <taxon>Coscinodiscophyceae</taxon>
        <taxon>Thalassiosirophycidae</taxon>
        <taxon>Stephanodiscales</taxon>
        <taxon>Stephanodiscaceae</taxon>
        <taxon>Cyclotella</taxon>
    </lineage>
</organism>
<evidence type="ECO:0000313" key="4">
    <source>
        <dbReference type="Proteomes" id="UP001516023"/>
    </source>
</evidence>
<evidence type="ECO:0000256" key="2">
    <source>
        <dbReference type="SAM" id="Phobius"/>
    </source>
</evidence>